<feature type="signal peptide" evidence="1">
    <location>
        <begin position="1"/>
        <end position="29"/>
    </location>
</feature>
<evidence type="ECO:0000256" key="1">
    <source>
        <dbReference type="SAM" id="SignalP"/>
    </source>
</evidence>
<keyword evidence="1" id="KW-0732">Signal</keyword>
<proteinExistence type="predicted"/>
<dbReference type="Proteomes" id="UP000596660">
    <property type="component" value="Unplaced"/>
</dbReference>
<evidence type="ECO:0000313" key="2">
    <source>
        <dbReference type="EnsemblPlants" id="AUR62017740-RA:cds"/>
    </source>
</evidence>
<name>A0A803LS11_CHEQI</name>
<feature type="chain" id="PRO_5031553440" evidence="1">
    <location>
        <begin position="30"/>
        <end position="90"/>
    </location>
</feature>
<reference evidence="2" key="1">
    <citation type="journal article" date="2017" name="Nature">
        <title>The genome of Chenopodium quinoa.</title>
        <authorList>
            <person name="Jarvis D.E."/>
            <person name="Ho Y.S."/>
            <person name="Lightfoot D.J."/>
            <person name="Schmoeckel S.M."/>
            <person name="Li B."/>
            <person name="Borm T.J.A."/>
            <person name="Ohyanagi H."/>
            <person name="Mineta K."/>
            <person name="Michell C.T."/>
            <person name="Saber N."/>
            <person name="Kharbatia N.M."/>
            <person name="Rupper R.R."/>
            <person name="Sharp A.R."/>
            <person name="Dally N."/>
            <person name="Boughton B.A."/>
            <person name="Woo Y.H."/>
            <person name="Gao G."/>
            <person name="Schijlen E.G.W.M."/>
            <person name="Guo X."/>
            <person name="Momin A.A."/>
            <person name="Negrao S."/>
            <person name="Al-Babili S."/>
            <person name="Gehring C."/>
            <person name="Roessner U."/>
            <person name="Jung C."/>
            <person name="Murphy K."/>
            <person name="Arold S.T."/>
            <person name="Gojobori T."/>
            <person name="van der Linden C.G."/>
            <person name="van Loo E.N."/>
            <person name="Jellen E.N."/>
            <person name="Maughan P.J."/>
            <person name="Tester M."/>
        </authorList>
    </citation>
    <scope>NUCLEOTIDE SEQUENCE [LARGE SCALE GENOMIC DNA]</scope>
    <source>
        <strain evidence="2">cv. PI 614886</strain>
    </source>
</reference>
<keyword evidence="3" id="KW-1185">Reference proteome</keyword>
<dbReference type="EnsemblPlants" id="AUR62017740-RA">
    <property type="protein sequence ID" value="AUR62017740-RA:cds"/>
    <property type="gene ID" value="AUR62017740"/>
</dbReference>
<dbReference type="AlphaFoldDB" id="A0A803LS11"/>
<evidence type="ECO:0000313" key="3">
    <source>
        <dbReference type="Proteomes" id="UP000596660"/>
    </source>
</evidence>
<protein>
    <submittedName>
        <fullName evidence="2">Uncharacterized protein</fullName>
    </submittedName>
</protein>
<dbReference type="Gramene" id="AUR62017740-RA">
    <property type="protein sequence ID" value="AUR62017740-RA:cds"/>
    <property type="gene ID" value="AUR62017740"/>
</dbReference>
<accession>A0A803LS11</accession>
<organism evidence="2 3">
    <name type="scientific">Chenopodium quinoa</name>
    <name type="common">Quinoa</name>
    <dbReference type="NCBI Taxonomy" id="63459"/>
    <lineage>
        <taxon>Eukaryota</taxon>
        <taxon>Viridiplantae</taxon>
        <taxon>Streptophyta</taxon>
        <taxon>Embryophyta</taxon>
        <taxon>Tracheophyta</taxon>
        <taxon>Spermatophyta</taxon>
        <taxon>Magnoliopsida</taxon>
        <taxon>eudicotyledons</taxon>
        <taxon>Gunneridae</taxon>
        <taxon>Pentapetalae</taxon>
        <taxon>Caryophyllales</taxon>
        <taxon>Chenopodiaceae</taxon>
        <taxon>Chenopodioideae</taxon>
        <taxon>Atripliceae</taxon>
        <taxon>Chenopodium</taxon>
    </lineage>
</organism>
<reference evidence="2" key="2">
    <citation type="submission" date="2021-03" db="UniProtKB">
        <authorList>
            <consortium name="EnsemblPlants"/>
        </authorList>
    </citation>
    <scope>IDENTIFICATION</scope>
</reference>
<sequence length="90" mass="9913">MTKNMKVGQMLLFMVAIVVVGTMTQPTLAVRRTPLTTNTIQQNPLSNIMLETVNDGAAGWCQQRNEICNAYLKCCPDLVCYTRGTCGDLV</sequence>